<evidence type="ECO:0000313" key="8">
    <source>
        <dbReference type="EMBL" id="KNF60530.1"/>
    </source>
</evidence>
<evidence type="ECO:0000313" key="20">
    <source>
        <dbReference type="Proteomes" id="UP000842385"/>
    </source>
</evidence>
<dbReference type="Gene3D" id="1.10.260.40">
    <property type="entry name" value="lambda repressor-like DNA-binding domains"/>
    <property type="match status" value="1"/>
</dbReference>
<dbReference type="EMBL" id="VOTT01000062">
    <property type="protein sequence ID" value="MPU48504.1"/>
    <property type="molecule type" value="Genomic_DNA"/>
</dbReference>
<dbReference type="InterPro" id="IPR031856">
    <property type="entry name" value="YdaS_toxin-like"/>
</dbReference>
<dbReference type="GO" id="GO:0003677">
    <property type="term" value="F:DNA binding"/>
    <property type="evidence" value="ECO:0007669"/>
    <property type="project" value="InterPro"/>
</dbReference>
<dbReference type="InterPro" id="IPR010982">
    <property type="entry name" value="Lambda_DNA-bd_dom_sf"/>
</dbReference>
<evidence type="ECO:0000313" key="11">
    <source>
        <dbReference type="EMBL" id="NYQ42155.1"/>
    </source>
</evidence>
<dbReference type="EMBL" id="JABUPJ010000115">
    <property type="protein sequence ID" value="NYQ42155.1"/>
    <property type="molecule type" value="Genomic_DNA"/>
</dbReference>
<reference evidence="9 16" key="5">
    <citation type="submission" date="2019-08" db="EMBL/GenBank/DDBJ databases">
        <title>Identification of Water Treatment Resistant and Multidrug Resistant Urinary Pathogenic Escherichia coli in Wastewater.</title>
        <authorList>
            <person name="Neumann N."/>
        </authorList>
    </citation>
    <scope>NUCLEOTIDE SEQUENCE [LARGE SCALE GENOMIC DNA]</scope>
    <source>
        <strain evidence="9 16">WU2356</strain>
    </source>
</reference>
<dbReference type="EMBL" id="JAAJRI010000085">
    <property type="protein sequence ID" value="NGE91751.1"/>
    <property type="molecule type" value="Genomic_DNA"/>
</dbReference>
<evidence type="ECO:0000313" key="2">
    <source>
        <dbReference type="EMBL" id="EFH0045439.1"/>
    </source>
</evidence>
<accession>A0A0J3YY06</accession>
<evidence type="ECO:0000313" key="19">
    <source>
        <dbReference type="Proteomes" id="UP000528199"/>
    </source>
</evidence>
<name>A0A0B1MFH1_ECOLX</name>
<dbReference type="Proteomes" id="UP000521994">
    <property type="component" value="Unassembled WGS sequence"/>
</dbReference>
<dbReference type="Proteomes" id="UP000842385">
    <property type="component" value="Unassembled WGS sequence"/>
</dbReference>
<dbReference type="AlphaFoldDB" id="A0A0B1MFH1"/>
<dbReference type="EMBL" id="UGFO01000005">
    <property type="protein sequence ID" value="STN06198.1"/>
    <property type="molecule type" value="Genomic_DNA"/>
</dbReference>
<dbReference type="Proteomes" id="UP000037564">
    <property type="component" value="Unassembled WGS sequence"/>
</dbReference>
<sequence>MKKDNYSFKRACAVVGGQSAMARLLGVSPPSVNQWIKGVRQLPAERCPAIERATKGGVLCEELRPDVDWTYLRRSSCYSQNMSMKQPNDENDHTRSIKRQMIHENQT</sequence>
<dbReference type="Proteomes" id="UP000528199">
    <property type="component" value="Unassembled WGS sequence"/>
</dbReference>
<evidence type="ECO:0000313" key="15">
    <source>
        <dbReference type="Proteomes" id="UP000303027"/>
    </source>
</evidence>
<evidence type="ECO:0000313" key="10">
    <source>
        <dbReference type="EMBL" id="NGE91751.1"/>
    </source>
</evidence>
<dbReference type="EMBL" id="AASZRA010000008">
    <property type="protein sequence ID" value="EFI6952463.1"/>
    <property type="molecule type" value="Genomic_DNA"/>
</dbReference>
<evidence type="ECO:0000313" key="16">
    <source>
        <dbReference type="Proteomes" id="UP000392867"/>
    </source>
</evidence>
<evidence type="ECO:0000313" key="3">
    <source>
        <dbReference type="EMBL" id="EFI0216212.1"/>
    </source>
</evidence>
<dbReference type="EMBL" id="DABGZR010000081">
    <property type="protein sequence ID" value="HAJ0998899.1"/>
    <property type="molecule type" value="Genomic_DNA"/>
</dbReference>
<organism evidence="7">
    <name type="scientific">Escherichia coli</name>
    <dbReference type="NCBI Taxonomy" id="562"/>
    <lineage>
        <taxon>Bacteria</taxon>
        <taxon>Pseudomonadati</taxon>
        <taxon>Pseudomonadota</taxon>
        <taxon>Gammaproteobacteria</taxon>
        <taxon>Enterobacterales</taxon>
        <taxon>Enterobacteriaceae</taxon>
        <taxon>Escherichia</taxon>
    </lineage>
</organism>
<evidence type="ECO:0000313" key="6">
    <source>
        <dbReference type="EMBL" id="HAI8961022.1"/>
    </source>
</evidence>
<evidence type="ECO:0000313" key="4">
    <source>
        <dbReference type="EMBL" id="EFI6952463.1"/>
    </source>
</evidence>
<dbReference type="Proteomes" id="UP000303027">
    <property type="component" value="Unassembled WGS sequence"/>
</dbReference>
<gene>
    <name evidence="5" type="primary">ydaS</name>
    <name evidence="4" type="ORF">BCB93_002094</name>
    <name evidence="3" type="ORF">BG944_005559</name>
    <name evidence="2" type="ORF">BKL28_004298</name>
    <name evidence="5" type="ORF">BvCmsKKP061_04633</name>
    <name evidence="9" type="ORF">FVB16_06520</name>
    <name evidence="11" type="ORF">G4A38_27440</name>
    <name evidence="10" type="ORF">G5603_27070</name>
    <name evidence="6" type="ORF">HKA49_005339</name>
    <name evidence="7" type="ORF">HL601_25670</name>
    <name evidence="12" type="ORF">NCTC8960_00808</name>
    <name evidence="8" type="ORF">WR15_27255</name>
</gene>
<reference evidence="12 14" key="4">
    <citation type="submission" date="2018-06" db="EMBL/GenBank/DDBJ databases">
        <authorList>
            <consortium name="Pathogen Informatics"/>
            <person name="Doyle S."/>
        </authorList>
    </citation>
    <scope>NUCLEOTIDE SEQUENCE [LARGE SCALE GENOMIC DNA]</scope>
    <source>
        <strain evidence="12 14">NCTC8960</strain>
    </source>
</reference>
<dbReference type="OMA" id="MSAMARH"/>
<dbReference type="Proteomes" id="UP000540485">
    <property type="component" value="Unassembled WGS sequence"/>
</dbReference>
<evidence type="ECO:0000313" key="12">
    <source>
        <dbReference type="EMBL" id="STN06198.1"/>
    </source>
</evidence>
<evidence type="ECO:0000313" key="17">
    <source>
        <dbReference type="Proteomes" id="UP000472856"/>
    </source>
</evidence>
<dbReference type="EMBL" id="LGZN01000113">
    <property type="protein sequence ID" value="KNF60530.1"/>
    <property type="molecule type" value="Genomic_DNA"/>
</dbReference>
<dbReference type="SUPFAM" id="SSF47413">
    <property type="entry name" value="lambda repressor-like DNA-binding domains"/>
    <property type="match status" value="1"/>
</dbReference>
<dbReference type="CDD" id="cd00093">
    <property type="entry name" value="HTH_XRE"/>
    <property type="match status" value="1"/>
</dbReference>
<dbReference type="Proteomes" id="UP000472856">
    <property type="component" value="Unassembled WGS sequence"/>
</dbReference>
<reference evidence="5 15" key="3">
    <citation type="submission" date="2018-04" db="EMBL/GenBank/DDBJ databases">
        <title>Large scale genomics of bovine and human commensal E. coli to reveal the emerging process of EHEC.</title>
        <authorList>
            <person name="Arimizu Y."/>
            <person name="Ogura Y."/>
        </authorList>
    </citation>
    <scope>NUCLEOTIDE SEQUENCE [LARGE SCALE GENOMIC DNA]</scope>
    <source>
        <strain evidence="5 15">KK-P061</strain>
    </source>
</reference>
<reference evidence="10 17" key="8">
    <citation type="submission" date="2020-02" db="EMBL/GenBank/DDBJ databases">
        <title>WGS of Carbapenem-Resistant Enterobacteriaceae.</title>
        <authorList>
            <person name="Tokajian S."/>
            <person name="El Chaar M."/>
            <person name="El Khoury M."/>
        </authorList>
    </citation>
    <scope>NUCLEOTIDE SEQUENCE [LARGE SCALE GENOMIC DNA]</scope>
    <source>
        <strain evidence="10 17">ECM_75</strain>
    </source>
</reference>
<evidence type="ECO:0000256" key="1">
    <source>
        <dbReference type="SAM" id="MobiDB-lite"/>
    </source>
</evidence>
<dbReference type="PATRIC" id="fig|562.11292.peg.1398"/>
<dbReference type="EMBL" id="BFXY01000153">
    <property type="protein sequence ID" value="GDH60515.1"/>
    <property type="molecule type" value="Genomic_DNA"/>
</dbReference>
<reference evidence="3 18" key="10">
    <citation type="submission" date="2020-02" db="EMBL/GenBank/DDBJ databases">
        <authorList>
            <consortium name="PulseNet: The National Subtyping Network for Foodborne Disease Surveillance"/>
            <person name="Tarr C.L."/>
            <person name="Trees E."/>
            <person name="Katz L.S."/>
            <person name="Carleton-Romer H.A."/>
            <person name="Stroika S."/>
            <person name="Kucerova Z."/>
            <person name="Roache K.F."/>
            <person name="Sabol A.L."/>
            <person name="Besser J."/>
            <person name="Gerner-Smidt P."/>
        </authorList>
    </citation>
    <scope>NUCLEOTIDE SEQUENCE [LARGE SCALE GENOMIC DNA]</scope>
    <source>
        <strain evidence="3 18">2014C-3796</strain>
        <strain evidence="2 19">PNUSAE004760</strain>
    </source>
</reference>
<reference evidence="7" key="6">
    <citation type="submission" date="2019-09" db="EMBL/GenBank/DDBJ databases">
        <authorList>
            <consortium name="NCBI Pathogen Detection Project"/>
        </authorList>
    </citation>
    <scope>NUCLEOTIDE SEQUENCE</scope>
    <source>
        <strain evidence="7">EC00605</strain>
        <strain evidence="6">TW14994</strain>
    </source>
</reference>
<dbReference type="InterPro" id="IPR001387">
    <property type="entry name" value="Cro/C1-type_HTH"/>
</dbReference>
<dbReference type="Proteomes" id="UP000775646">
    <property type="component" value="Unassembled WGS sequence"/>
</dbReference>
<accession>A0A0B1MFH1</accession>
<evidence type="ECO:0000313" key="7">
    <source>
        <dbReference type="EMBL" id="HAJ0998899.1"/>
    </source>
</evidence>
<dbReference type="EMBL" id="DABFUC010000067">
    <property type="protein sequence ID" value="HAI8961022.1"/>
    <property type="molecule type" value="Genomic_DNA"/>
</dbReference>
<evidence type="ECO:0000313" key="13">
    <source>
        <dbReference type="Proteomes" id="UP000037564"/>
    </source>
</evidence>
<reference evidence="7 20" key="2">
    <citation type="journal article" date="2018" name="Genome Biol.">
        <title>SKESA: strategic k-mer extension for scrupulous assemblies.</title>
        <authorList>
            <person name="Souvorov A."/>
            <person name="Agarwala R."/>
            <person name="Lipman D.J."/>
        </authorList>
    </citation>
    <scope>NUCLEOTIDE SEQUENCE [LARGE SCALE GENOMIC DNA]</scope>
    <source>
        <strain evidence="7">EC00605</strain>
        <strain evidence="6 20">TW14994</strain>
    </source>
</reference>
<proteinExistence type="predicted"/>
<dbReference type="RefSeq" id="WP_000711018.1">
    <property type="nucleotide sequence ID" value="NZ_AP022098.1"/>
</dbReference>
<reference evidence="11" key="7">
    <citation type="journal article" date="2020" name="J. Appl. Microbiol.">
        <title>Genetic characterization of Shigatoxigenic and enteropathogenic Escherichia coli O80:H2 from diarrheic and septicemic calves and relatedness to human Shigatoxigenic E. coli O80:H2.</title>
        <authorList>
            <person name="Habets A."/>
            <person name="Crombe F."/>
            <person name="Nakamura K."/>
            <person name="Guerin V."/>
            <person name="De Rauw K."/>
            <person name="Pierard D."/>
            <person name="Saulmont M."/>
            <person name="Hayashi T."/>
            <person name="Mainil J.G."/>
            <person name="Thiry D."/>
        </authorList>
    </citation>
    <scope>NUCLEOTIDE SEQUENCE [LARGE SCALE GENOMIC DNA]</scope>
    <source>
        <strain evidence="11">EH3306</strain>
    </source>
</reference>
<evidence type="ECO:0000313" key="14">
    <source>
        <dbReference type="Proteomes" id="UP000255057"/>
    </source>
</evidence>
<reference evidence="4" key="9">
    <citation type="submission" date="2020-02" db="EMBL/GenBank/DDBJ databases">
        <authorList>
            <consortium name="GenomeTrakr network: Whole genome sequencing for foodborne pathogen traceback"/>
        </authorList>
    </citation>
    <scope>NUCLEOTIDE SEQUENCE</scope>
    <source>
        <strain evidence="4">CFSAN046653</strain>
    </source>
</reference>
<evidence type="ECO:0000313" key="18">
    <source>
        <dbReference type="Proteomes" id="UP000521994"/>
    </source>
</evidence>
<dbReference type="Proteomes" id="UP000255057">
    <property type="component" value="Unassembled WGS sequence"/>
</dbReference>
<dbReference type="EMBL" id="AASUOH010000039">
    <property type="protein sequence ID" value="EFH0045439.1"/>
    <property type="molecule type" value="Genomic_DNA"/>
</dbReference>
<dbReference type="Pfam" id="PF15943">
    <property type="entry name" value="YdaS_toxin"/>
    <property type="match status" value="1"/>
</dbReference>
<dbReference type="EMBL" id="AASXRC010000101">
    <property type="protein sequence ID" value="EFI0216212.1"/>
    <property type="molecule type" value="Genomic_DNA"/>
</dbReference>
<protein>
    <submittedName>
        <fullName evidence="5">Antirepressor</fullName>
    </submittedName>
    <submittedName>
        <fullName evidence="7">Transcriptional regulator</fullName>
    </submittedName>
</protein>
<feature type="region of interest" description="Disordered" evidence="1">
    <location>
        <begin position="81"/>
        <end position="107"/>
    </location>
</feature>
<reference evidence="8 13" key="1">
    <citation type="submission" date="2015-07" db="EMBL/GenBank/DDBJ databases">
        <title>Genome sequences of 64 non-O157:H7 Shiga toxin-producing Escherichia coli strains.</title>
        <authorList>
            <person name="Gonzalez-Escalona N."/>
            <person name="Toro M."/>
            <person name="Timme R."/>
            <person name="Payne J."/>
        </authorList>
    </citation>
    <scope>NUCLEOTIDE SEQUENCE [LARGE SCALE GENOMIC DNA]</scope>
    <source>
        <strain evidence="8 13">CFSAN026843</strain>
    </source>
</reference>
<evidence type="ECO:0000313" key="9">
    <source>
        <dbReference type="EMBL" id="MPU48504.1"/>
    </source>
</evidence>
<dbReference type="Proteomes" id="UP000392867">
    <property type="component" value="Unassembled WGS sequence"/>
</dbReference>
<evidence type="ECO:0000313" key="5">
    <source>
        <dbReference type="EMBL" id="GDH60515.1"/>
    </source>
</evidence>